<dbReference type="Proteomes" id="UP000284731">
    <property type="component" value="Unassembled WGS sequence"/>
</dbReference>
<dbReference type="AlphaFoldDB" id="A0A412PI76"/>
<sequence>MHIKLIANTKTDYPCITQVWECKTCNRCPLKKDCTKAKKRVVRINRVLDELKAHVKELLDSEAGIQLRQQRCIQAEGTFGIIKNDWQYNRIHRRGMENVENELYLICMGFNLMKYHQKKMRMILS</sequence>
<evidence type="ECO:0000259" key="1">
    <source>
        <dbReference type="Pfam" id="PF13751"/>
    </source>
</evidence>
<dbReference type="PANTHER" id="PTHR33408:SF2">
    <property type="entry name" value="TRANSPOSASE DDE DOMAIN-CONTAINING PROTEIN"/>
    <property type="match status" value="1"/>
</dbReference>
<accession>A0A412PI76</accession>
<protein>
    <recommendedName>
        <fullName evidence="1">Transposase DDE domain-containing protein</fullName>
    </recommendedName>
</protein>
<comment type="caution">
    <text evidence="2">The sequence shown here is derived from an EMBL/GenBank/DDBJ whole genome shotgun (WGS) entry which is preliminary data.</text>
</comment>
<gene>
    <name evidence="2" type="ORF">DWX20_02035</name>
</gene>
<dbReference type="EMBL" id="QRWX01000001">
    <property type="protein sequence ID" value="RGT57854.1"/>
    <property type="molecule type" value="Genomic_DNA"/>
</dbReference>
<dbReference type="Pfam" id="PF13751">
    <property type="entry name" value="DDE_Tnp_1_6"/>
    <property type="match status" value="1"/>
</dbReference>
<proteinExistence type="predicted"/>
<evidence type="ECO:0000313" key="3">
    <source>
        <dbReference type="Proteomes" id="UP000284731"/>
    </source>
</evidence>
<name>A0A412PI76_9FIRM</name>
<dbReference type="InterPro" id="IPR025668">
    <property type="entry name" value="Tnp_DDE_dom"/>
</dbReference>
<evidence type="ECO:0000313" key="2">
    <source>
        <dbReference type="EMBL" id="RGT57854.1"/>
    </source>
</evidence>
<dbReference type="RefSeq" id="WP_006526024.1">
    <property type="nucleotide sequence ID" value="NZ_CABJCF010000001.1"/>
</dbReference>
<feature type="domain" description="Transposase DDE" evidence="1">
    <location>
        <begin position="9"/>
        <end position="116"/>
    </location>
</feature>
<dbReference type="PANTHER" id="PTHR33408">
    <property type="entry name" value="TRANSPOSASE"/>
    <property type="match status" value="1"/>
</dbReference>
<organism evidence="2 3">
    <name type="scientific">Solobacterium moorei</name>
    <dbReference type="NCBI Taxonomy" id="102148"/>
    <lineage>
        <taxon>Bacteria</taxon>
        <taxon>Bacillati</taxon>
        <taxon>Bacillota</taxon>
        <taxon>Erysipelotrichia</taxon>
        <taxon>Erysipelotrichales</taxon>
        <taxon>Erysipelotrichaceae</taxon>
        <taxon>Solobacterium</taxon>
    </lineage>
</organism>
<reference evidence="2 3" key="1">
    <citation type="submission" date="2018-08" db="EMBL/GenBank/DDBJ databases">
        <title>A genome reference for cultivated species of the human gut microbiota.</title>
        <authorList>
            <person name="Zou Y."/>
            <person name="Xue W."/>
            <person name="Luo G."/>
        </authorList>
    </citation>
    <scope>NUCLEOTIDE SEQUENCE [LARGE SCALE GENOMIC DNA]</scope>
    <source>
        <strain evidence="2 3">AF18-46</strain>
    </source>
</reference>